<dbReference type="PANTHER" id="PTHR16120:SF0">
    <property type="entry name" value="AP-5 COMPLEX SUBUNIT SIGMA-1"/>
    <property type="match status" value="1"/>
</dbReference>
<evidence type="ECO:0000313" key="2">
    <source>
        <dbReference type="RefSeq" id="XP_015264276.1"/>
    </source>
</evidence>
<dbReference type="InterPro" id="IPR029392">
    <property type="entry name" value="AP-5_subunit_s1"/>
</dbReference>
<evidence type="ECO:0000313" key="1">
    <source>
        <dbReference type="Proteomes" id="UP000694871"/>
    </source>
</evidence>
<name>A0ABM1JS39_GEKJA</name>
<keyword evidence="1" id="KW-1185">Reference proteome</keyword>
<protein>
    <submittedName>
        <fullName evidence="2">AP-5 complex subunit sigma-1</fullName>
    </submittedName>
</protein>
<dbReference type="Proteomes" id="UP000694871">
    <property type="component" value="Unplaced"/>
</dbReference>
<dbReference type="Pfam" id="PF15001">
    <property type="entry name" value="AP-5_subunit_s1"/>
    <property type="match status" value="1"/>
</dbReference>
<reference evidence="2" key="1">
    <citation type="submission" date="2025-08" db="UniProtKB">
        <authorList>
            <consortium name="RefSeq"/>
        </authorList>
    </citation>
    <scope>IDENTIFICATION</scope>
</reference>
<dbReference type="RefSeq" id="XP_015264276.1">
    <property type="nucleotide sequence ID" value="XM_015408790.1"/>
</dbReference>
<gene>
    <name evidence="2" type="primary">AP5S1</name>
</gene>
<dbReference type="PANTHER" id="PTHR16120">
    <property type="entry name" value="AP-5 COMPLEX SUBUNIT SIGMA-1"/>
    <property type="match status" value="1"/>
</dbReference>
<accession>A0ABM1JS39</accession>
<proteinExistence type="predicted"/>
<dbReference type="GeneID" id="107108365"/>
<sequence length="199" mass="22000">MAHAFLIHNVRCRPGQEAGPCRVLYSRVFSPERLDEGGCKDAEKERLRRKEQILAVARQAESACRLYHQASGKPPSEHLIQLPDESVSLQDAPSGVFRLPPGDPFCEEKTVLWLAVQSLGFSLVCDPHENPMLAESTLRLLAKELLDHLKLLGAGSDVVLKGDKTEAILGKFLPHGQLRFLNDQFVLSLEREAAASLGK</sequence>
<organism evidence="1 2">
    <name type="scientific">Gekko japonicus</name>
    <name type="common">Schlegel's Japanese gecko</name>
    <dbReference type="NCBI Taxonomy" id="146911"/>
    <lineage>
        <taxon>Eukaryota</taxon>
        <taxon>Metazoa</taxon>
        <taxon>Chordata</taxon>
        <taxon>Craniata</taxon>
        <taxon>Vertebrata</taxon>
        <taxon>Euteleostomi</taxon>
        <taxon>Lepidosauria</taxon>
        <taxon>Squamata</taxon>
        <taxon>Bifurcata</taxon>
        <taxon>Gekkota</taxon>
        <taxon>Gekkonidae</taxon>
        <taxon>Gekkoninae</taxon>
        <taxon>Gekko</taxon>
    </lineage>
</organism>